<dbReference type="FunFam" id="3.30.70.270:FF:000001">
    <property type="entry name" value="Diguanylate cyclase domain protein"/>
    <property type="match status" value="1"/>
</dbReference>
<gene>
    <name evidence="4" type="ORF">NWE54_07335</name>
</gene>
<accession>A0A9E7ZQS9</accession>
<dbReference type="GO" id="GO:0043709">
    <property type="term" value="P:cell adhesion involved in single-species biofilm formation"/>
    <property type="evidence" value="ECO:0007669"/>
    <property type="project" value="TreeGrafter"/>
</dbReference>
<dbReference type="Pfam" id="PF00990">
    <property type="entry name" value="GGDEF"/>
    <property type="match status" value="1"/>
</dbReference>
<evidence type="ECO:0000256" key="1">
    <source>
        <dbReference type="ARBA" id="ARBA00012528"/>
    </source>
</evidence>
<dbReference type="InterPro" id="IPR000160">
    <property type="entry name" value="GGDEF_dom"/>
</dbReference>
<dbReference type="GO" id="GO:0052621">
    <property type="term" value="F:diguanylate cyclase activity"/>
    <property type="evidence" value="ECO:0007669"/>
    <property type="project" value="UniProtKB-EC"/>
</dbReference>
<organism evidence="4">
    <name type="scientific">Bosea sp. NBC_00436</name>
    <dbReference type="NCBI Taxonomy" id="2969620"/>
    <lineage>
        <taxon>Bacteria</taxon>
        <taxon>Pseudomonadati</taxon>
        <taxon>Pseudomonadota</taxon>
        <taxon>Alphaproteobacteria</taxon>
        <taxon>Hyphomicrobiales</taxon>
        <taxon>Boseaceae</taxon>
        <taxon>Bosea</taxon>
    </lineage>
</organism>
<feature type="domain" description="GGDEF" evidence="3">
    <location>
        <begin position="248"/>
        <end position="381"/>
    </location>
</feature>
<feature type="transmembrane region" description="Helical" evidence="2">
    <location>
        <begin position="6"/>
        <end position="25"/>
    </location>
</feature>
<dbReference type="EC" id="2.7.7.65" evidence="1"/>
<dbReference type="GO" id="GO:0005886">
    <property type="term" value="C:plasma membrane"/>
    <property type="evidence" value="ECO:0007669"/>
    <property type="project" value="TreeGrafter"/>
</dbReference>
<evidence type="ECO:0000256" key="2">
    <source>
        <dbReference type="SAM" id="Phobius"/>
    </source>
</evidence>
<dbReference type="InterPro" id="IPR029787">
    <property type="entry name" value="Nucleotide_cyclase"/>
</dbReference>
<keyword evidence="2" id="KW-0472">Membrane</keyword>
<dbReference type="SMART" id="SM00267">
    <property type="entry name" value="GGDEF"/>
    <property type="match status" value="1"/>
</dbReference>
<dbReference type="PANTHER" id="PTHR45138:SF24">
    <property type="entry name" value="DIGUANYLATE CYCLASE DGCC-RELATED"/>
    <property type="match status" value="1"/>
</dbReference>
<proteinExistence type="predicted"/>
<dbReference type="EMBL" id="CP102774">
    <property type="protein sequence ID" value="UZF88594.1"/>
    <property type="molecule type" value="Genomic_DNA"/>
</dbReference>
<evidence type="ECO:0000259" key="3">
    <source>
        <dbReference type="PROSITE" id="PS50887"/>
    </source>
</evidence>
<dbReference type="Gene3D" id="3.30.70.270">
    <property type="match status" value="1"/>
</dbReference>
<dbReference type="PANTHER" id="PTHR45138">
    <property type="entry name" value="REGULATORY COMPONENTS OF SENSORY TRANSDUCTION SYSTEM"/>
    <property type="match status" value="1"/>
</dbReference>
<reference evidence="4" key="1">
    <citation type="submission" date="2022-08" db="EMBL/GenBank/DDBJ databases">
        <title>Complete Genome Sequences of 2 Bosea sp. soil isolates.</title>
        <authorList>
            <person name="Alvarez Arevalo M."/>
            <person name="Sterndorff E.B."/>
            <person name="Faurdal D."/>
            <person name="Joergensen T.S."/>
            <person name="Weber T."/>
        </authorList>
    </citation>
    <scope>NUCLEOTIDE SEQUENCE</scope>
    <source>
        <strain evidence="4">NBC_00436</strain>
    </source>
</reference>
<dbReference type="InterPro" id="IPR043128">
    <property type="entry name" value="Rev_trsase/Diguanyl_cyclase"/>
</dbReference>
<dbReference type="PROSITE" id="PS50887">
    <property type="entry name" value="GGDEF"/>
    <property type="match status" value="1"/>
</dbReference>
<dbReference type="CDD" id="cd01949">
    <property type="entry name" value="GGDEF"/>
    <property type="match status" value="1"/>
</dbReference>
<dbReference type="SUPFAM" id="SSF55073">
    <property type="entry name" value="Nucleotide cyclase"/>
    <property type="match status" value="1"/>
</dbReference>
<keyword evidence="2" id="KW-0812">Transmembrane</keyword>
<feature type="transmembrane region" description="Helical" evidence="2">
    <location>
        <begin position="62"/>
        <end position="81"/>
    </location>
</feature>
<name>A0A9E7ZQS9_9HYPH</name>
<evidence type="ECO:0000313" key="4">
    <source>
        <dbReference type="EMBL" id="UZF88594.1"/>
    </source>
</evidence>
<keyword evidence="2" id="KW-1133">Transmembrane helix</keyword>
<dbReference type="NCBIfam" id="TIGR00254">
    <property type="entry name" value="GGDEF"/>
    <property type="match status" value="1"/>
</dbReference>
<protein>
    <recommendedName>
        <fullName evidence="1">diguanylate cyclase</fullName>
        <ecNumber evidence="1">2.7.7.65</ecNumber>
    </recommendedName>
</protein>
<dbReference type="AlphaFoldDB" id="A0A9E7ZQS9"/>
<dbReference type="GO" id="GO:1902201">
    <property type="term" value="P:negative regulation of bacterial-type flagellum-dependent cell motility"/>
    <property type="evidence" value="ECO:0007669"/>
    <property type="project" value="TreeGrafter"/>
</dbReference>
<dbReference type="InterPro" id="IPR050469">
    <property type="entry name" value="Diguanylate_Cyclase"/>
</dbReference>
<feature type="transmembrane region" description="Helical" evidence="2">
    <location>
        <begin position="93"/>
        <end position="113"/>
    </location>
</feature>
<feature type="transmembrane region" description="Helical" evidence="2">
    <location>
        <begin position="151"/>
        <end position="170"/>
    </location>
</feature>
<feature type="transmembrane region" description="Helical" evidence="2">
    <location>
        <begin position="37"/>
        <end position="56"/>
    </location>
</feature>
<sequence>MILDLRTIFVTGALTCFIIGAMQLMTFATGRFTRSPVWWGVSSLCIGAGLLGAAFRGVIPDIVSIEFANTTMLAGCLLLLFGIRHFAGRELNWFGFGVVLLGIWTLLTLSPGAEGYSTRVMVVATVMALCDAAIVREAVRLGRRERLRSAWLLAILFAPTVLIYAGRIALAALDQVGTTLFPVESGATGWLAATGVAFIILRGQALLLLAAERSNRMLATLARLDPLTGAMNRSGLEQWLAQQASGERRAALLLVDIDHFKRLNDTLGHAAGDRILRLFAAAVREQLRSTDILARQGGDEFAIILPDVGVREAVRVAERIRNAFRDKLADLAEIRLQPTLSIGVAEIELGGRELDDLLVEADEALYRAKRLGRDRVQAQLKPAA</sequence>
<feature type="transmembrane region" description="Helical" evidence="2">
    <location>
        <begin position="190"/>
        <end position="211"/>
    </location>
</feature>